<dbReference type="EMBL" id="MCFL01000055">
    <property type="protein sequence ID" value="ORZ31801.1"/>
    <property type="molecule type" value="Genomic_DNA"/>
</dbReference>
<gene>
    <name evidence="3" type="ORF">BCR44DRAFT_129329</name>
</gene>
<keyword evidence="2" id="KW-0812">Transmembrane</keyword>
<keyword evidence="4" id="KW-1185">Reference proteome</keyword>
<dbReference type="InterPro" id="IPR009724">
    <property type="entry name" value="TMEM70"/>
</dbReference>
<sequence>MPSLVQTQVHTRWLSTTRPRNDISSGQEQQQQPLPKLYPIPPSSQLVQVYEGPLARTVRLMKLFSISSLGATLAMAPLVFYIDVSDVISDSVKTLMMGTAIGFSAVSTSLIHWCLSSYITRIYALPVPASVLPPSTSPTETRDPAIDAADWTTASGDPRHPLAFESLTITGQRKLTIAPLDQVKPKHVIFGSWHAYQVVDARTGKVLSGKQKKMFVHADAARQGVLGEPARVIAEAVAENGAGH</sequence>
<dbReference type="GO" id="GO:0033615">
    <property type="term" value="P:mitochondrial proton-transporting ATP synthase complex assembly"/>
    <property type="evidence" value="ECO:0007669"/>
    <property type="project" value="TreeGrafter"/>
</dbReference>
<protein>
    <submittedName>
        <fullName evidence="3">Uncharacterized protein</fullName>
    </submittedName>
</protein>
<feature type="compositionally biased region" description="Polar residues" evidence="1">
    <location>
        <begin position="16"/>
        <end position="33"/>
    </location>
</feature>
<proteinExistence type="predicted"/>
<keyword evidence="2" id="KW-1133">Transmembrane helix</keyword>
<dbReference type="InterPro" id="IPR045325">
    <property type="entry name" value="TMEM70/TMEM186/TMEM223"/>
</dbReference>
<dbReference type="Proteomes" id="UP000193411">
    <property type="component" value="Unassembled WGS sequence"/>
</dbReference>
<dbReference type="AlphaFoldDB" id="A0A1Y2HD08"/>
<evidence type="ECO:0000256" key="2">
    <source>
        <dbReference type="SAM" id="Phobius"/>
    </source>
</evidence>
<dbReference type="OrthoDB" id="5386199at2759"/>
<accession>A0A1Y2HD08</accession>
<comment type="caution">
    <text evidence="3">The sequence shown here is derived from an EMBL/GenBank/DDBJ whole genome shotgun (WGS) entry which is preliminary data.</text>
</comment>
<dbReference type="PANTHER" id="PTHR13281:SF0">
    <property type="entry name" value="TRANSMEMBRANE PROTEIN 70, MITOCHONDRIAL"/>
    <property type="match status" value="1"/>
</dbReference>
<evidence type="ECO:0000313" key="3">
    <source>
        <dbReference type="EMBL" id="ORZ31801.1"/>
    </source>
</evidence>
<feature type="transmembrane region" description="Helical" evidence="2">
    <location>
        <begin position="94"/>
        <end position="115"/>
    </location>
</feature>
<evidence type="ECO:0000256" key="1">
    <source>
        <dbReference type="SAM" id="MobiDB-lite"/>
    </source>
</evidence>
<feature type="region of interest" description="Disordered" evidence="1">
    <location>
        <begin position="16"/>
        <end position="35"/>
    </location>
</feature>
<feature type="transmembrane region" description="Helical" evidence="2">
    <location>
        <begin position="63"/>
        <end position="82"/>
    </location>
</feature>
<reference evidence="3 4" key="1">
    <citation type="submission" date="2016-07" db="EMBL/GenBank/DDBJ databases">
        <title>Pervasive Adenine N6-methylation of Active Genes in Fungi.</title>
        <authorList>
            <consortium name="DOE Joint Genome Institute"/>
            <person name="Mondo S.J."/>
            <person name="Dannebaum R.O."/>
            <person name="Kuo R.C."/>
            <person name="Labutti K."/>
            <person name="Haridas S."/>
            <person name="Kuo A."/>
            <person name="Salamov A."/>
            <person name="Ahrendt S.R."/>
            <person name="Lipzen A."/>
            <person name="Sullivan W."/>
            <person name="Andreopoulos W.B."/>
            <person name="Clum A."/>
            <person name="Lindquist E."/>
            <person name="Daum C."/>
            <person name="Ramamoorthy G.K."/>
            <person name="Gryganskyi A."/>
            <person name="Culley D."/>
            <person name="Magnuson J.K."/>
            <person name="James T.Y."/>
            <person name="O'Malley M.A."/>
            <person name="Stajich J.E."/>
            <person name="Spatafora J.W."/>
            <person name="Visel A."/>
            <person name="Grigoriev I.V."/>
        </authorList>
    </citation>
    <scope>NUCLEOTIDE SEQUENCE [LARGE SCALE GENOMIC DNA]</scope>
    <source>
        <strain evidence="3 4">PL171</strain>
    </source>
</reference>
<organism evidence="3 4">
    <name type="scientific">Catenaria anguillulae PL171</name>
    <dbReference type="NCBI Taxonomy" id="765915"/>
    <lineage>
        <taxon>Eukaryota</taxon>
        <taxon>Fungi</taxon>
        <taxon>Fungi incertae sedis</taxon>
        <taxon>Blastocladiomycota</taxon>
        <taxon>Blastocladiomycetes</taxon>
        <taxon>Blastocladiales</taxon>
        <taxon>Catenariaceae</taxon>
        <taxon>Catenaria</taxon>
    </lineage>
</organism>
<keyword evidence="2" id="KW-0472">Membrane</keyword>
<dbReference type="Pfam" id="PF06979">
    <property type="entry name" value="TMEM70"/>
    <property type="match status" value="1"/>
</dbReference>
<evidence type="ECO:0000313" key="4">
    <source>
        <dbReference type="Proteomes" id="UP000193411"/>
    </source>
</evidence>
<dbReference type="PANTHER" id="PTHR13281">
    <property type="entry name" value="TRANSMEMBRANE PROTEIN 70, MITOCHONDRIAL"/>
    <property type="match status" value="1"/>
</dbReference>
<name>A0A1Y2HD08_9FUNG</name>
<dbReference type="GO" id="GO:0031966">
    <property type="term" value="C:mitochondrial membrane"/>
    <property type="evidence" value="ECO:0007669"/>
    <property type="project" value="TreeGrafter"/>
</dbReference>